<dbReference type="EMBL" id="BSOG01000006">
    <property type="protein sequence ID" value="GLR15048.1"/>
    <property type="molecule type" value="Genomic_DNA"/>
</dbReference>
<evidence type="ECO:0000313" key="2">
    <source>
        <dbReference type="Proteomes" id="UP001156706"/>
    </source>
</evidence>
<reference evidence="2" key="1">
    <citation type="journal article" date="2019" name="Int. J. Syst. Evol. Microbiol.">
        <title>The Global Catalogue of Microorganisms (GCM) 10K type strain sequencing project: providing services to taxonomists for standard genome sequencing and annotation.</title>
        <authorList>
            <consortium name="The Broad Institute Genomics Platform"/>
            <consortium name="The Broad Institute Genome Sequencing Center for Infectious Disease"/>
            <person name="Wu L."/>
            <person name="Ma J."/>
        </authorList>
    </citation>
    <scope>NUCLEOTIDE SEQUENCE [LARGE SCALE GENOMIC DNA]</scope>
    <source>
        <strain evidence="2">NBRC 110044</strain>
    </source>
</reference>
<proteinExistence type="predicted"/>
<dbReference type="InterPro" id="IPR029069">
    <property type="entry name" value="HotDog_dom_sf"/>
</dbReference>
<comment type="caution">
    <text evidence="1">The sequence shown here is derived from an EMBL/GenBank/DDBJ whole genome shotgun (WGS) entry which is preliminary data.</text>
</comment>
<dbReference type="Gene3D" id="3.10.129.10">
    <property type="entry name" value="Hotdog Thioesterase"/>
    <property type="match status" value="1"/>
</dbReference>
<evidence type="ECO:0000313" key="1">
    <source>
        <dbReference type="EMBL" id="GLR15048.1"/>
    </source>
</evidence>
<keyword evidence="2" id="KW-1185">Reference proteome</keyword>
<dbReference type="Proteomes" id="UP001156706">
    <property type="component" value="Unassembled WGS sequence"/>
</dbReference>
<dbReference type="SUPFAM" id="SSF54637">
    <property type="entry name" value="Thioesterase/thiol ester dehydrase-isomerase"/>
    <property type="match status" value="1"/>
</dbReference>
<dbReference type="InterPro" id="IPR016776">
    <property type="entry name" value="ApeP-like_dehydratase"/>
</dbReference>
<protein>
    <submittedName>
        <fullName evidence="1">3-hydroxylacyl-ACP dehydratase</fullName>
    </submittedName>
</protein>
<accession>A0ABQ5YM39</accession>
<name>A0ABQ5YM39_9NEIS</name>
<dbReference type="RefSeq" id="WP_284198112.1">
    <property type="nucleotide sequence ID" value="NZ_BSOG01000006.1"/>
</dbReference>
<dbReference type="CDD" id="cd01289">
    <property type="entry name" value="FabA_like"/>
    <property type="match status" value="1"/>
</dbReference>
<gene>
    <name evidence="1" type="ORF">GCM10007907_38380</name>
</gene>
<sequence>MTQIDYPISAIVPHAGPMSLLDRALTGDAESLVAEVDIRAEGLFFDGYGVAGWVGIEFMAQAVAAWAGWQARLAGGEPKVGFLLGSRRYDCQVSHFLPGQTLRVSARRAFQADNGLGQFDCRIEIGDQLVASAALTVFEPKDAEAFLAGQADGS</sequence>
<dbReference type="PIRSF" id="PIRSF020565">
    <property type="entry name" value="3Ho_Ac_ACP_DH_prd"/>
    <property type="match status" value="1"/>
</dbReference>
<organism evidence="1 2">
    <name type="scientific">Chitinimonas prasina</name>
    <dbReference type="NCBI Taxonomy" id="1434937"/>
    <lineage>
        <taxon>Bacteria</taxon>
        <taxon>Pseudomonadati</taxon>
        <taxon>Pseudomonadota</taxon>
        <taxon>Betaproteobacteria</taxon>
        <taxon>Neisseriales</taxon>
        <taxon>Chitinibacteraceae</taxon>
        <taxon>Chitinimonas</taxon>
    </lineage>
</organism>
<dbReference type="Pfam" id="PF22817">
    <property type="entry name" value="ApeP-like"/>
    <property type="match status" value="1"/>
</dbReference>